<gene>
    <name evidence="8" type="ORF">GPA24_20265</name>
</gene>
<evidence type="ECO:0000259" key="7">
    <source>
        <dbReference type="PROSITE" id="PS50968"/>
    </source>
</evidence>
<protein>
    <submittedName>
        <fullName evidence="8">Dihydrolipoamide acetyltransferase</fullName>
    </submittedName>
</protein>
<evidence type="ECO:0000256" key="6">
    <source>
        <dbReference type="SAM" id="MobiDB-lite"/>
    </source>
</evidence>
<dbReference type="SUPFAM" id="SSF51230">
    <property type="entry name" value="Single hybrid motif"/>
    <property type="match status" value="1"/>
</dbReference>
<dbReference type="PROSITE" id="PS50968">
    <property type="entry name" value="BIOTINYL_LIPOYL"/>
    <property type="match status" value="1"/>
</dbReference>
<dbReference type="PANTHER" id="PTHR43178">
    <property type="entry name" value="DIHYDROLIPOAMIDE ACETYLTRANSFERASE COMPONENT OF PYRUVATE DEHYDROGENASE COMPLEX"/>
    <property type="match status" value="1"/>
</dbReference>
<sequence>MSELIEVKVPDIGDYADVPVIELFVKPGDTIKVEDPIATLESDKATMDVPSTAAGVVREVLVQVGDRVAEGKVLIKVEAAGAGTAAAPAAAGSAAAQATPANSGAALEQSKASAPPAAAA</sequence>
<feature type="domain" description="Lipoyl-binding" evidence="7">
    <location>
        <begin position="4"/>
        <end position="78"/>
    </location>
</feature>
<organism evidence="8 9">
    <name type="scientific">Aromatoleum bremense</name>
    <dbReference type="NCBI Taxonomy" id="76115"/>
    <lineage>
        <taxon>Bacteria</taxon>
        <taxon>Pseudomonadati</taxon>
        <taxon>Pseudomonadota</taxon>
        <taxon>Betaproteobacteria</taxon>
        <taxon>Rhodocyclales</taxon>
        <taxon>Rhodocyclaceae</taxon>
        <taxon>Aromatoleum</taxon>
    </lineage>
</organism>
<evidence type="ECO:0000256" key="3">
    <source>
        <dbReference type="ARBA" id="ARBA00022679"/>
    </source>
</evidence>
<comment type="subunit">
    <text evidence="2">Forms a 24-polypeptide structural core with octahedral symmetry.</text>
</comment>
<feature type="region of interest" description="Disordered" evidence="6">
    <location>
        <begin position="89"/>
        <end position="120"/>
    </location>
</feature>
<dbReference type="RefSeq" id="WP_345790558.1">
    <property type="nucleotide sequence ID" value="NZ_WTVP01000124.1"/>
</dbReference>
<reference evidence="8 9" key="1">
    <citation type="submission" date="2019-12" db="EMBL/GenBank/DDBJ databases">
        <title>Comparative genomics gives insights into the taxonomy of the Azoarcus-Aromatoleum group and reveals separate origins of nif in the plant-associated Azoarcus and non-plant-associated Aromatoleum sub-groups.</title>
        <authorList>
            <person name="Lafos M."/>
            <person name="Maluk M."/>
            <person name="Batista M."/>
            <person name="Junghare M."/>
            <person name="Carmona M."/>
            <person name="Faoro H."/>
            <person name="Cruz L.M."/>
            <person name="Battistoni F."/>
            <person name="De Souza E."/>
            <person name="Pedrosa F."/>
            <person name="Chen W.-M."/>
            <person name="Poole P.S."/>
            <person name="Dixon R.A."/>
            <person name="James E.K."/>
        </authorList>
    </citation>
    <scope>NUCLEOTIDE SEQUENCE [LARGE SCALE GENOMIC DNA]</scope>
    <source>
        <strain evidence="8 9">PbN1</strain>
    </source>
</reference>
<evidence type="ECO:0000256" key="5">
    <source>
        <dbReference type="ARBA" id="ARBA00023315"/>
    </source>
</evidence>
<comment type="caution">
    <text evidence="8">The sequence shown here is derived from an EMBL/GenBank/DDBJ whole genome shotgun (WGS) entry which is preliminary data.</text>
</comment>
<dbReference type="Gene3D" id="2.40.50.100">
    <property type="match status" value="1"/>
</dbReference>
<evidence type="ECO:0000313" key="9">
    <source>
        <dbReference type="Proteomes" id="UP000633943"/>
    </source>
</evidence>
<dbReference type="EMBL" id="WTVP01000124">
    <property type="protein sequence ID" value="NMG17813.1"/>
    <property type="molecule type" value="Genomic_DNA"/>
</dbReference>
<feature type="non-terminal residue" evidence="8">
    <location>
        <position position="120"/>
    </location>
</feature>
<evidence type="ECO:0000256" key="4">
    <source>
        <dbReference type="ARBA" id="ARBA00022823"/>
    </source>
</evidence>
<evidence type="ECO:0000313" key="8">
    <source>
        <dbReference type="EMBL" id="NMG17813.1"/>
    </source>
</evidence>
<dbReference type="Proteomes" id="UP000633943">
    <property type="component" value="Unassembled WGS sequence"/>
</dbReference>
<dbReference type="InterPro" id="IPR003016">
    <property type="entry name" value="2-oxoA_DH_lipoyl-BS"/>
</dbReference>
<accession>A0ABX1P130</accession>
<comment type="cofactor">
    <cofactor evidence="1">
        <name>(R)-lipoate</name>
        <dbReference type="ChEBI" id="CHEBI:83088"/>
    </cofactor>
</comment>
<name>A0ABX1P130_9RHOO</name>
<dbReference type="PROSITE" id="PS00189">
    <property type="entry name" value="LIPOYL"/>
    <property type="match status" value="1"/>
</dbReference>
<proteinExistence type="predicted"/>
<dbReference type="Pfam" id="PF00364">
    <property type="entry name" value="Biotin_lipoyl"/>
    <property type="match status" value="1"/>
</dbReference>
<keyword evidence="3" id="KW-0808">Transferase</keyword>
<dbReference type="InterPro" id="IPR011053">
    <property type="entry name" value="Single_hybrid_motif"/>
</dbReference>
<keyword evidence="4" id="KW-0450">Lipoyl</keyword>
<keyword evidence="9" id="KW-1185">Reference proteome</keyword>
<dbReference type="CDD" id="cd06849">
    <property type="entry name" value="lipoyl_domain"/>
    <property type="match status" value="1"/>
</dbReference>
<dbReference type="InterPro" id="IPR050743">
    <property type="entry name" value="2-oxoacid_DH_E2_comp"/>
</dbReference>
<dbReference type="PANTHER" id="PTHR43178:SF2">
    <property type="entry name" value="DIHYDROLIPOYLLYSINE-RESIDUE ACETYLTRANSFERASE COMPONENT OF PYRUVATE DEHYDROGENASE COMPLEX"/>
    <property type="match status" value="1"/>
</dbReference>
<evidence type="ECO:0000256" key="1">
    <source>
        <dbReference type="ARBA" id="ARBA00001938"/>
    </source>
</evidence>
<dbReference type="InterPro" id="IPR000089">
    <property type="entry name" value="Biotin_lipoyl"/>
</dbReference>
<evidence type="ECO:0000256" key="2">
    <source>
        <dbReference type="ARBA" id="ARBA00011484"/>
    </source>
</evidence>
<keyword evidence="5" id="KW-0012">Acyltransferase</keyword>